<evidence type="ECO:0000313" key="8">
    <source>
        <dbReference type="EMBL" id="GIJ60704.1"/>
    </source>
</evidence>
<evidence type="ECO:0000256" key="4">
    <source>
        <dbReference type="ARBA" id="ARBA00022833"/>
    </source>
</evidence>
<dbReference type="SUPFAM" id="SSF51735">
    <property type="entry name" value="NAD(P)-binding Rossmann-fold domains"/>
    <property type="match status" value="1"/>
</dbReference>
<name>A0A8J3ZB32_9ACTN</name>
<evidence type="ECO:0000256" key="3">
    <source>
        <dbReference type="ARBA" id="ARBA00022723"/>
    </source>
</evidence>
<dbReference type="CDD" id="cd08279">
    <property type="entry name" value="Zn_ADH_class_III"/>
    <property type="match status" value="1"/>
</dbReference>
<evidence type="ECO:0000259" key="7">
    <source>
        <dbReference type="SMART" id="SM00829"/>
    </source>
</evidence>
<dbReference type="Pfam" id="PF00107">
    <property type="entry name" value="ADH_zinc_N"/>
    <property type="match status" value="1"/>
</dbReference>
<organism evidence="8 9">
    <name type="scientific">Virgisporangium aurantiacum</name>
    <dbReference type="NCBI Taxonomy" id="175570"/>
    <lineage>
        <taxon>Bacteria</taxon>
        <taxon>Bacillati</taxon>
        <taxon>Actinomycetota</taxon>
        <taxon>Actinomycetes</taxon>
        <taxon>Micromonosporales</taxon>
        <taxon>Micromonosporaceae</taxon>
        <taxon>Virgisporangium</taxon>
    </lineage>
</organism>
<dbReference type="AlphaFoldDB" id="A0A8J3ZB32"/>
<proteinExistence type="inferred from homology"/>
<comment type="cofactor">
    <cofactor evidence="1 6">
        <name>Zn(2+)</name>
        <dbReference type="ChEBI" id="CHEBI:29105"/>
    </cofactor>
</comment>
<dbReference type="PANTHER" id="PTHR43350:SF21">
    <property type="entry name" value="S-NITROSOMYCOTHIOL REDUCTASE MSCR"/>
    <property type="match status" value="1"/>
</dbReference>
<evidence type="ECO:0000256" key="1">
    <source>
        <dbReference type="ARBA" id="ARBA00001947"/>
    </source>
</evidence>
<dbReference type="FunFam" id="3.40.50.720:FF:000003">
    <property type="entry name" value="S-(hydroxymethyl)glutathione dehydrogenase"/>
    <property type="match status" value="1"/>
</dbReference>
<dbReference type="InterPro" id="IPR011032">
    <property type="entry name" value="GroES-like_sf"/>
</dbReference>
<dbReference type="PROSITE" id="PS00059">
    <property type="entry name" value="ADH_ZINC"/>
    <property type="match status" value="1"/>
</dbReference>
<keyword evidence="3 6" id="KW-0479">Metal-binding</keyword>
<dbReference type="PANTHER" id="PTHR43350">
    <property type="entry name" value="NAD-DEPENDENT ALCOHOL DEHYDROGENASE"/>
    <property type="match status" value="1"/>
</dbReference>
<evidence type="ECO:0000256" key="2">
    <source>
        <dbReference type="ARBA" id="ARBA00008072"/>
    </source>
</evidence>
<dbReference type="SUPFAM" id="SSF50129">
    <property type="entry name" value="GroES-like"/>
    <property type="match status" value="2"/>
</dbReference>
<sequence>MRAAILQSIGADKFEIRDDVTVIGPAPGEVRIRLRATGVCHSDQSARDGGLPQPVPAVLGHEAAGDVVEVGDGVDDLAVGDRVIANWLPACGSCPSCVRGEPFLCMAHVMMGYVQPRFMVGDTPVFGMAGVGAFAEEIVVPRVGAVKIGDDVPYEVAALVGCGVMTGVGAVINTAQVKPGDSVVVIGCGGVGISAIQGARLSGASTIVAVDTVEAKLEVAKRFGATHAVTPDGLSDLTTEVTGGEGYDYAFDVVAIPQTLRTAWSAARRGGAVVVVGAGRAEHQVEFSPFELLFEGKRILSSLFGSADVPRDFPRLLDLWRAGRLDLEGMITHRLVLDDLADALGALGRGDVIRQVVIHGTD</sequence>
<keyword evidence="9" id="KW-1185">Reference proteome</keyword>
<protein>
    <submittedName>
        <fullName evidence="8">Alcohol dehydrogenase</fullName>
    </submittedName>
</protein>
<dbReference type="RefSeq" id="WP_204005249.1">
    <property type="nucleotide sequence ID" value="NZ_BOPG01000058.1"/>
</dbReference>
<evidence type="ECO:0000313" key="9">
    <source>
        <dbReference type="Proteomes" id="UP000612585"/>
    </source>
</evidence>
<dbReference type="Gene3D" id="3.40.50.720">
    <property type="entry name" value="NAD(P)-binding Rossmann-like Domain"/>
    <property type="match status" value="1"/>
</dbReference>
<dbReference type="Pfam" id="PF08240">
    <property type="entry name" value="ADH_N"/>
    <property type="match status" value="1"/>
</dbReference>
<feature type="domain" description="Enoyl reductase (ER)" evidence="7">
    <location>
        <begin position="10"/>
        <end position="358"/>
    </location>
</feature>
<accession>A0A8J3ZB32</accession>
<dbReference type="EMBL" id="BOPG01000058">
    <property type="protein sequence ID" value="GIJ60704.1"/>
    <property type="molecule type" value="Genomic_DNA"/>
</dbReference>
<gene>
    <name evidence="8" type="ORF">Vau01_082200</name>
</gene>
<comment type="caution">
    <text evidence="8">The sequence shown here is derived from an EMBL/GenBank/DDBJ whole genome shotgun (WGS) entry which is preliminary data.</text>
</comment>
<dbReference type="GO" id="GO:0008270">
    <property type="term" value="F:zinc ion binding"/>
    <property type="evidence" value="ECO:0007669"/>
    <property type="project" value="InterPro"/>
</dbReference>
<dbReference type="GO" id="GO:0016491">
    <property type="term" value="F:oxidoreductase activity"/>
    <property type="evidence" value="ECO:0007669"/>
    <property type="project" value="UniProtKB-KW"/>
</dbReference>
<evidence type="ECO:0000256" key="6">
    <source>
        <dbReference type="RuleBase" id="RU361277"/>
    </source>
</evidence>
<dbReference type="SMART" id="SM00829">
    <property type="entry name" value="PKS_ER"/>
    <property type="match status" value="1"/>
</dbReference>
<dbReference type="InterPro" id="IPR013154">
    <property type="entry name" value="ADH-like_N"/>
</dbReference>
<comment type="similarity">
    <text evidence="2 6">Belongs to the zinc-containing alcohol dehydrogenase family.</text>
</comment>
<keyword evidence="5" id="KW-0560">Oxidoreductase</keyword>
<dbReference type="InterPro" id="IPR020843">
    <property type="entry name" value="ER"/>
</dbReference>
<dbReference type="InterPro" id="IPR013149">
    <property type="entry name" value="ADH-like_C"/>
</dbReference>
<dbReference type="InterPro" id="IPR002328">
    <property type="entry name" value="ADH_Zn_CS"/>
</dbReference>
<dbReference type="InterPro" id="IPR036291">
    <property type="entry name" value="NAD(P)-bd_dom_sf"/>
</dbReference>
<dbReference type="Gene3D" id="3.90.180.10">
    <property type="entry name" value="Medium-chain alcohol dehydrogenases, catalytic domain"/>
    <property type="match status" value="1"/>
</dbReference>
<dbReference type="Proteomes" id="UP000612585">
    <property type="component" value="Unassembled WGS sequence"/>
</dbReference>
<reference evidence="8" key="1">
    <citation type="submission" date="2021-01" db="EMBL/GenBank/DDBJ databases">
        <title>Whole genome shotgun sequence of Virgisporangium aurantiacum NBRC 16421.</title>
        <authorList>
            <person name="Komaki H."/>
            <person name="Tamura T."/>
        </authorList>
    </citation>
    <scope>NUCLEOTIDE SEQUENCE</scope>
    <source>
        <strain evidence="8">NBRC 16421</strain>
    </source>
</reference>
<keyword evidence="4 6" id="KW-0862">Zinc</keyword>
<evidence type="ECO:0000256" key="5">
    <source>
        <dbReference type="ARBA" id="ARBA00023002"/>
    </source>
</evidence>